<proteinExistence type="predicted"/>
<evidence type="ECO:0000313" key="3">
    <source>
        <dbReference type="Proteomes" id="UP000199245"/>
    </source>
</evidence>
<sequence>MLNHLIDTIFHAATFRAAHYLPLFGALAVMIVAAVVLLSRAARR</sequence>
<dbReference type="EMBL" id="FMZW01000071">
    <property type="protein sequence ID" value="SDF74406.1"/>
    <property type="molecule type" value="Genomic_DNA"/>
</dbReference>
<dbReference type="Proteomes" id="UP000199245">
    <property type="component" value="Unassembled WGS sequence"/>
</dbReference>
<organism evidence="2 3">
    <name type="scientific">Bradyrhizobium brasilense</name>
    <dbReference type="NCBI Taxonomy" id="1419277"/>
    <lineage>
        <taxon>Bacteria</taxon>
        <taxon>Pseudomonadati</taxon>
        <taxon>Pseudomonadota</taxon>
        <taxon>Alphaproteobacteria</taxon>
        <taxon>Hyphomicrobiales</taxon>
        <taxon>Nitrobacteraceae</taxon>
        <taxon>Bradyrhizobium</taxon>
    </lineage>
</organism>
<evidence type="ECO:0000256" key="1">
    <source>
        <dbReference type="SAM" id="Phobius"/>
    </source>
</evidence>
<keyword evidence="1" id="KW-0472">Membrane</keyword>
<name>A0A1G7NKC4_9BRAD</name>
<accession>A0A1G7NKC4</accession>
<gene>
    <name evidence="2" type="ORF">SAMN05216337_10716</name>
</gene>
<dbReference type="AlphaFoldDB" id="A0A1G7NKC4"/>
<evidence type="ECO:0000313" key="2">
    <source>
        <dbReference type="EMBL" id="SDF74406.1"/>
    </source>
</evidence>
<reference evidence="2 3" key="1">
    <citation type="submission" date="2016-10" db="EMBL/GenBank/DDBJ databases">
        <authorList>
            <person name="de Groot N.N."/>
        </authorList>
    </citation>
    <scope>NUCLEOTIDE SEQUENCE [LARGE SCALE GENOMIC DNA]</scope>
    <source>
        <strain evidence="2 3">R5</strain>
    </source>
</reference>
<keyword evidence="1" id="KW-1133">Transmembrane helix</keyword>
<keyword evidence="1" id="KW-0812">Transmembrane</keyword>
<protein>
    <submittedName>
        <fullName evidence="2">Uncharacterized protein</fullName>
    </submittedName>
</protein>
<feature type="transmembrane region" description="Helical" evidence="1">
    <location>
        <begin position="20"/>
        <end position="38"/>
    </location>
</feature>